<proteinExistence type="inferred from homology"/>
<protein>
    <submittedName>
        <fullName evidence="9">Cytochrome c oxidase subunit III</fullName>
    </submittedName>
</protein>
<comment type="similarity">
    <text evidence="2">Belongs to the cytochrome c oxidase subunit 3 family.</text>
</comment>
<feature type="transmembrane region" description="Helical" evidence="7">
    <location>
        <begin position="420"/>
        <end position="439"/>
    </location>
</feature>
<dbReference type="PANTHER" id="PTHR11403:SF6">
    <property type="entry name" value="NITRIC OXIDE REDUCTASE SUBUNIT E"/>
    <property type="match status" value="1"/>
</dbReference>
<evidence type="ECO:0000313" key="10">
    <source>
        <dbReference type="Proteomes" id="UP000011885"/>
    </source>
</evidence>
<dbReference type="PANTHER" id="PTHR11403">
    <property type="entry name" value="CYTOCHROME C OXIDASE SUBUNIT III"/>
    <property type="match status" value="1"/>
</dbReference>
<dbReference type="Pfam" id="PF00510">
    <property type="entry name" value="COX3"/>
    <property type="match status" value="2"/>
</dbReference>
<keyword evidence="4 7" id="KW-1133">Transmembrane helix</keyword>
<dbReference type="InterPro" id="IPR000298">
    <property type="entry name" value="Cyt_c_oxidase-like_su3"/>
</dbReference>
<evidence type="ECO:0000256" key="4">
    <source>
        <dbReference type="ARBA" id="ARBA00022989"/>
    </source>
</evidence>
<dbReference type="InterPro" id="IPR035973">
    <property type="entry name" value="Cyt_c_oxidase_su3-like_sf"/>
</dbReference>
<dbReference type="InterPro" id="IPR013833">
    <property type="entry name" value="Cyt_c_oxidase_su3_a-hlx"/>
</dbReference>
<dbReference type="Gene3D" id="1.20.120.80">
    <property type="entry name" value="Cytochrome c oxidase, subunit III, four-helix bundle"/>
    <property type="match status" value="2"/>
</dbReference>
<dbReference type="PROSITE" id="PS50253">
    <property type="entry name" value="COX3"/>
    <property type="match status" value="1"/>
</dbReference>
<sequence>MRGRPNSGGSSANGFRHMATIDSLSSESETHDEHGHDHDHPAWLAHHFDTPEQQFDSGKLGIWLFLVTEVLFFSGMFCAYAMFRMLRPEVFEGCSQFLNTKLGAINTGVLLFSSLTMAWAVRCAQTEEYKKLVVMIASTLSCAMVFLGVKSIEYSHKWGMGLLPPGSYFYDEANPHPTMQQIVDQHGFSESTAYFLTHSLYYLCAPFALLLVGVFIWLVYSKVTDKQFQYACAKPLLVVCLSFFGGVGLGMVLESGGEHSEHAVAHVDGEHAGEHGDAHAEDHAHEHGDEAGDETHAEADHADAVVASAEGNDVAIELLAESDLNTGAKAMLEAKQAQADMATGQIVPPGVEADLGIHKVERDVQTKRQAGVFFGIYYCMTGVHAIHILAGIGVLVWLLVRAIRHDFNRQYFGPVDYVGLYWHLVDLIWIYLFPLLYLIR</sequence>
<evidence type="ECO:0000256" key="7">
    <source>
        <dbReference type="SAM" id="Phobius"/>
    </source>
</evidence>
<keyword evidence="5 7" id="KW-0472">Membrane</keyword>
<feature type="transmembrane region" description="Helical" evidence="7">
    <location>
        <begin position="103"/>
        <end position="121"/>
    </location>
</feature>
<evidence type="ECO:0000256" key="2">
    <source>
        <dbReference type="ARBA" id="ARBA00010581"/>
    </source>
</evidence>
<evidence type="ECO:0000313" key="9">
    <source>
        <dbReference type="EMBL" id="EMI55597.1"/>
    </source>
</evidence>
<feature type="transmembrane region" description="Helical" evidence="7">
    <location>
        <begin position="200"/>
        <end position="220"/>
    </location>
</feature>
<reference evidence="9 10" key="1">
    <citation type="journal article" date="2013" name="Mar. Genomics">
        <title>Expression of sulfatases in Rhodopirellula baltica and the diversity of sulfatases in the genus Rhodopirellula.</title>
        <authorList>
            <person name="Wegner C.E."/>
            <person name="Richter-Heitmann T."/>
            <person name="Klindworth A."/>
            <person name="Klockow C."/>
            <person name="Richter M."/>
            <person name="Achstetter T."/>
            <person name="Glockner F.O."/>
            <person name="Harder J."/>
        </authorList>
    </citation>
    <scope>NUCLEOTIDE SEQUENCE [LARGE SCALE GENOMIC DNA]</scope>
    <source>
        <strain evidence="9 10">SM41</strain>
    </source>
</reference>
<dbReference type="SUPFAM" id="SSF81452">
    <property type="entry name" value="Cytochrome c oxidase subunit III-like"/>
    <property type="match status" value="2"/>
</dbReference>
<dbReference type="GO" id="GO:0016020">
    <property type="term" value="C:membrane"/>
    <property type="evidence" value="ECO:0007669"/>
    <property type="project" value="UniProtKB-SubCell"/>
</dbReference>
<feature type="domain" description="Heme-copper oxidase subunit III family profile" evidence="8">
    <location>
        <begin position="59"/>
        <end position="440"/>
    </location>
</feature>
<feature type="region of interest" description="Disordered" evidence="6">
    <location>
        <begin position="271"/>
        <end position="298"/>
    </location>
</feature>
<organism evidence="9 10">
    <name type="scientific">Rhodopirellula sallentina SM41</name>
    <dbReference type="NCBI Taxonomy" id="1263870"/>
    <lineage>
        <taxon>Bacteria</taxon>
        <taxon>Pseudomonadati</taxon>
        <taxon>Planctomycetota</taxon>
        <taxon>Planctomycetia</taxon>
        <taxon>Pirellulales</taxon>
        <taxon>Pirellulaceae</taxon>
        <taxon>Rhodopirellula</taxon>
    </lineage>
</organism>
<feature type="transmembrane region" description="Helical" evidence="7">
    <location>
        <begin position="133"/>
        <end position="152"/>
    </location>
</feature>
<dbReference type="PATRIC" id="fig|1263870.3.peg.3145"/>
<evidence type="ECO:0000256" key="5">
    <source>
        <dbReference type="ARBA" id="ARBA00023136"/>
    </source>
</evidence>
<evidence type="ECO:0000256" key="3">
    <source>
        <dbReference type="ARBA" id="ARBA00022692"/>
    </source>
</evidence>
<name>M5U2B1_9BACT</name>
<dbReference type="InterPro" id="IPR024791">
    <property type="entry name" value="Cyt_c/ubiquinol_Oxase_su3"/>
</dbReference>
<comment type="caution">
    <text evidence="9">The sequence shown here is derived from an EMBL/GenBank/DDBJ whole genome shotgun (WGS) entry which is preliminary data.</text>
</comment>
<feature type="transmembrane region" description="Helical" evidence="7">
    <location>
        <begin position="372"/>
        <end position="400"/>
    </location>
</feature>
<evidence type="ECO:0000259" key="8">
    <source>
        <dbReference type="PROSITE" id="PS50253"/>
    </source>
</evidence>
<gene>
    <name evidence="9" type="ORF">RSSM_02958</name>
</gene>
<evidence type="ECO:0000256" key="1">
    <source>
        <dbReference type="ARBA" id="ARBA00004141"/>
    </source>
</evidence>
<comment type="subcellular location">
    <subcellularLocation>
        <location evidence="1">Membrane</location>
        <topology evidence="1">Multi-pass membrane protein</topology>
    </subcellularLocation>
</comment>
<dbReference type="GO" id="GO:0004129">
    <property type="term" value="F:cytochrome-c oxidase activity"/>
    <property type="evidence" value="ECO:0007669"/>
    <property type="project" value="InterPro"/>
</dbReference>
<feature type="transmembrane region" description="Helical" evidence="7">
    <location>
        <begin position="60"/>
        <end position="83"/>
    </location>
</feature>
<dbReference type="GO" id="GO:0019646">
    <property type="term" value="P:aerobic electron transport chain"/>
    <property type="evidence" value="ECO:0007669"/>
    <property type="project" value="InterPro"/>
</dbReference>
<dbReference type="EMBL" id="ANOH01000207">
    <property type="protein sequence ID" value="EMI55597.1"/>
    <property type="molecule type" value="Genomic_DNA"/>
</dbReference>
<dbReference type="Proteomes" id="UP000011885">
    <property type="component" value="Unassembled WGS sequence"/>
</dbReference>
<keyword evidence="3 7" id="KW-0812">Transmembrane</keyword>
<keyword evidence="10" id="KW-1185">Reference proteome</keyword>
<evidence type="ECO:0000256" key="6">
    <source>
        <dbReference type="SAM" id="MobiDB-lite"/>
    </source>
</evidence>
<dbReference type="AlphaFoldDB" id="M5U2B1"/>
<accession>M5U2B1</accession>